<dbReference type="GO" id="GO:0003677">
    <property type="term" value="F:DNA binding"/>
    <property type="evidence" value="ECO:0007669"/>
    <property type="project" value="InterPro"/>
</dbReference>
<dbReference type="VEuPathDB" id="FungiDB:CTRG_01522"/>
<feature type="region of interest" description="Disordered" evidence="1">
    <location>
        <begin position="90"/>
        <end position="114"/>
    </location>
</feature>
<keyword evidence="4" id="KW-1185">Reference proteome</keyword>
<dbReference type="GO" id="GO:0000981">
    <property type="term" value="F:DNA-binding transcription factor activity, RNA polymerase II-specific"/>
    <property type="evidence" value="ECO:0007669"/>
    <property type="project" value="UniProtKB-ARBA"/>
</dbReference>
<dbReference type="eggNOG" id="ENOG502S1IW">
    <property type="taxonomic scope" value="Eukaryota"/>
</dbReference>
<dbReference type="AlphaFoldDB" id="C5M6P1"/>
<proteinExistence type="predicted"/>
<evidence type="ECO:0000313" key="4">
    <source>
        <dbReference type="Proteomes" id="UP000002037"/>
    </source>
</evidence>
<feature type="domain" description="HTH APSES-type" evidence="2">
    <location>
        <begin position="264"/>
        <end position="387"/>
    </location>
</feature>
<feature type="region of interest" description="Disordered" evidence="1">
    <location>
        <begin position="1"/>
        <end position="36"/>
    </location>
</feature>
<dbReference type="GO" id="GO:0033309">
    <property type="term" value="C:SBF transcription complex"/>
    <property type="evidence" value="ECO:0007669"/>
    <property type="project" value="TreeGrafter"/>
</dbReference>
<gene>
    <name evidence="3" type="ORF">CTRG_01522</name>
</gene>
<sequence length="619" mass="69340">MIPPDSHTQTQTQSHQPFVHQPPCQPQQQQQQQQVSIQLPIHKSFPSQLIHYNSLPYTFTVSGQQQFYFPLQRELSSAANISTNKSTSAQLTSYSPISPDHTPPNVSDPQFYSPSSSCVLSSSPSYSTQPTILDTNTQKMSYQFPITISMNYGNHLPQQQFQQQSSPHPQQQQQQSQLSPRESKMKANKVAKINRRKSRNTENLVSKFPTKLKSKKTKRNHNLIPNNSIYYPIYRPSANDGLSFYDTEFLNKFIYPKIEIKKYSTSALDPQRSYITAYEYPINNHWVIWDYETGWVHLTGIWKASLNVEEANVSPSHMKADIVKLLESTPKEYQHYIKRIRGGFLKIQGTWLPYKLCKILARRFCYHIRYSLIPLFGADFPNSCLKPNARGFGELKLDDLHNFGESALPLPIPPPPTSHQQQSIPHTNSGNSNYVAKSNQLEPPAPITNAKALPPVGVLLPGQQSQQTSPLMQYNSSSFPFNCNVTTTSDGNYNAPITPPKRHYSSSSSISSISSSVFSGERITPISNGYSTSEIPSFNEMIDIVNASKCLQTLSKDSSSPRNMKNENKVYGSENGGISAILLAAGLSGVSNNHREAVSRSSPRDSNVKAGMTINDLLT</sequence>
<evidence type="ECO:0000259" key="2">
    <source>
        <dbReference type="PROSITE" id="PS51299"/>
    </source>
</evidence>
<name>C5M6P1_CANTT</name>
<dbReference type="InterPro" id="IPR036887">
    <property type="entry name" value="HTH_APSES_sf"/>
</dbReference>
<accession>C5M6P1</accession>
<evidence type="ECO:0000313" key="3">
    <source>
        <dbReference type="EMBL" id="EER34661.1"/>
    </source>
</evidence>
<dbReference type="Proteomes" id="UP000002037">
    <property type="component" value="Unassembled WGS sequence"/>
</dbReference>
<organism evidence="3 4">
    <name type="scientific">Candida tropicalis (strain ATCC MYA-3404 / T1)</name>
    <name type="common">Yeast</name>
    <dbReference type="NCBI Taxonomy" id="294747"/>
    <lineage>
        <taxon>Eukaryota</taxon>
        <taxon>Fungi</taxon>
        <taxon>Dikarya</taxon>
        <taxon>Ascomycota</taxon>
        <taxon>Saccharomycotina</taxon>
        <taxon>Pichiomycetes</taxon>
        <taxon>Debaryomycetaceae</taxon>
        <taxon>Candida/Lodderomyces clade</taxon>
        <taxon>Candida</taxon>
    </lineage>
</organism>
<reference evidence="3 4" key="1">
    <citation type="journal article" date="2009" name="Nature">
        <title>Evolution of pathogenicity and sexual reproduction in eight Candida genomes.</title>
        <authorList>
            <person name="Butler G."/>
            <person name="Rasmussen M.D."/>
            <person name="Lin M.F."/>
            <person name="Santos M.A."/>
            <person name="Sakthikumar S."/>
            <person name="Munro C.A."/>
            <person name="Rheinbay E."/>
            <person name="Grabherr M."/>
            <person name="Forche A."/>
            <person name="Reedy J.L."/>
            <person name="Agrafioti I."/>
            <person name="Arnaud M.B."/>
            <person name="Bates S."/>
            <person name="Brown A.J."/>
            <person name="Brunke S."/>
            <person name="Costanzo M.C."/>
            <person name="Fitzpatrick D.A."/>
            <person name="de Groot P.W."/>
            <person name="Harris D."/>
            <person name="Hoyer L.L."/>
            <person name="Hube B."/>
            <person name="Klis F.M."/>
            <person name="Kodira C."/>
            <person name="Lennard N."/>
            <person name="Logue M.E."/>
            <person name="Martin R."/>
            <person name="Neiman A.M."/>
            <person name="Nikolaou E."/>
            <person name="Quail M.A."/>
            <person name="Quinn J."/>
            <person name="Santos M.C."/>
            <person name="Schmitzberger F.F."/>
            <person name="Sherlock G."/>
            <person name="Shah P."/>
            <person name="Silverstein K.A."/>
            <person name="Skrzypek M.S."/>
            <person name="Soll D."/>
            <person name="Staggs R."/>
            <person name="Stansfield I."/>
            <person name="Stumpf M.P."/>
            <person name="Sudbery P.E."/>
            <person name="Srikantha T."/>
            <person name="Zeng Q."/>
            <person name="Berman J."/>
            <person name="Berriman M."/>
            <person name="Heitman J."/>
            <person name="Gow N.A."/>
            <person name="Lorenz M.C."/>
            <person name="Birren B.W."/>
            <person name="Kellis M."/>
            <person name="Cuomo C.A."/>
        </authorList>
    </citation>
    <scope>NUCLEOTIDE SEQUENCE [LARGE SCALE GENOMIC DNA]</scope>
    <source>
        <strain evidence="4">ATCC MYA-3404 / T1</strain>
    </source>
</reference>
<dbReference type="EMBL" id="GG692396">
    <property type="protein sequence ID" value="EER34661.1"/>
    <property type="molecule type" value="Genomic_DNA"/>
</dbReference>
<dbReference type="KEGG" id="ctp:CTRG_01522"/>
<evidence type="ECO:0000256" key="1">
    <source>
        <dbReference type="SAM" id="MobiDB-lite"/>
    </source>
</evidence>
<dbReference type="InterPro" id="IPR003163">
    <property type="entry name" value="Tscrpt_reg_HTH_APSES-type"/>
</dbReference>
<dbReference type="PANTHER" id="PTHR43828">
    <property type="entry name" value="ASPARAGINASE"/>
    <property type="match status" value="1"/>
</dbReference>
<dbReference type="GeneID" id="8300736"/>
<dbReference type="InterPro" id="IPR051642">
    <property type="entry name" value="SWI6-like"/>
</dbReference>
<dbReference type="GO" id="GO:0030907">
    <property type="term" value="C:MBF transcription complex"/>
    <property type="evidence" value="ECO:0007669"/>
    <property type="project" value="TreeGrafter"/>
</dbReference>
<dbReference type="Gene3D" id="3.10.260.10">
    <property type="entry name" value="Transcription regulator HTH, APSES-type DNA-binding domain"/>
    <property type="match status" value="1"/>
</dbReference>
<feature type="compositionally biased region" description="Basic and acidic residues" evidence="1">
    <location>
        <begin position="594"/>
        <end position="607"/>
    </location>
</feature>
<dbReference type="PROSITE" id="PS51299">
    <property type="entry name" value="HTH_APSES"/>
    <property type="match status" value="1"/>
</dbReference>
<feature type="compositionally biased region" description="Low complexity" evidence="1">
    <location>
        <begin position="158"/>
        <end position="180"/>
    </location>
</feature>
<dbReference type="OrthoDB" id="5562739at2759"/>
<feature type="region of interest" description="Disordered" evidence="1">
    <location>
        <begin position="594"/>
        <end position="619"/>
    </location>
</feature>
<feature type="region of interest" description="Disordered" evidence="1">
    <location>
        <begin position="158"/>
        <end position="202"/>
    </location>
</feature>
<feature type="compositionally biased region" description="Low complexity" evidence="1">
    <location>
        <begin position="1"/>
        <end position="16"/>
    </location>
</feature>
<dbReference type="PANTHER" id="PTHR43828:SF5">
    <property type="entry name" value="TRANSCRIPTIONAL REPRESSOR XBP1"/>
    <property type="match status" value="1"/>
</dbReference>
<dbReference type="SUPFAM" id="SSF54616">
    <property type="entry name" value="DNA-binding domain of Mlu1-box binding protein MBP1"/>
    <property type="match status" value="1"/>
</dbReference>
<protein>
    <recommendedName>
        <fullName evidence="2">HTH APSES-type domain-containing protein</fullName>
    </recommendedName>
</protein>
<dbReference type="RefSeq" id="XP_002547216.1">
    <property type="nucleotide sequence ID" value="XM_002547170.1"/>
</dbReference>
<feature type="compositionally biased region" description="Basic residues" evidence="1">
    <location>
        <begin position="186"/>
        <end position="198"/>
    </location>
</feature>
<dbReference type="HOGENOM" id="CLU_473256_0_0_1"/>